<evidence type="ECO:0000313" key="2">
    <source>
        <dbReference type="Proteomes" id="UP000424080"/>
    </source>
</evidence>
<dbReference type="Proteomes" id="UP000424080">
    <property type="component" value="Segment"/>
</dbReference>
<protein>
    <submittedName>
        <fullName evidence="1">Uncharacterized protein</fullName>
    </submittedName>
</protein>
<sequence length="59" mass="6798">MFIKYTQQREEFLKSIVDGIQTINDKLLTFFVDCESEERVAEEIDIIENSKNLLGAGSK</sequence>
<accession>A0A5S9HYK0</accession>
<reference evidence="1 2" key="1">
    <citation type="journal article" date="2019" name="Arch. Virol.">
        <title>A novel jumbo Tenacibaculum maritimum lytic phage with head-fiber-like appendages.</title>
        <authorList>
            <person name="Kawato Y."/>
            <person name="Istiqomah I."/>
            <person name="Gaafar A.Y."/>
            <person name="Hanaoka M."/>
            <person name="Ishimaru K."/>
            <person name="Yasuike M."/>
            <person name="Nishiki I."/>
            <person name="Nakamura Y."/>
            <person name="Fujiwara A."/>
            <person name="Nakai T."/>
        </authorList>
    </citation>
    <scope>NUCLEOTIDE SEQUENCE [LARGE SCALE GENOMIC DNA]</scope>
    <source>
        <strain evidence="1 2">PTm5</strain>
    </source>
</reference>
<name>A0A5S9HYK0_9CAUD</name>
<dbReference type="EMBL" id="AP019525">
    <property type="protein sequence ID" value="BBI90852.1"/>
    <property type="molecule type" value="Genomic_DNA"/>
</dbReference>
<proteinExistence type="predicted"/>
<evidence type="ECO:0000313" key="1">
    <source>
        <dbReference type="EMBL" id="BBI90852.1"/>
    </source>
</evidence>
<organism evidence="1 2">
    <name type="scientific">Tenacibaculum phage PTm5</name>
    <dbReference type="NCBI Taxonomy" id="2547426"/>
    <lineage>
        <taxon>Viruses</taxon>
        <taxon>Duplodnaviria</taxon>
        <taxon>Heunggongvirae</taxon>
        <taxon>Uroviricota</taxon>
        <taxon>Caudoviricetes</taxon>
        <taxon>Shirahamavirus</taxon>
        <taxon>Shirahamavirus PTm1</taxon>
    </lineage>
</organism>